<dbReference type="AlphaFoldDB" id="A0A8D8B005"/>
<dbReference type="EMBL" id="HBUE01056081">
    <property type="protein sequence ID" value="CAG6466522.1"/>
    <property type="molecule type" value="Transcribed_RNA"/>
</dbReference>
<feature type="transmembrane region" description="Helical" evidence="1">
    <location>
        <begin position="35"/>
        <end position="53"/>
    </location>
</feature>
<keyword evidence="1" id="KW-0812">Transmembrane</keyword>
<dbReference type="EMBL" id="HBUE01237957">
    <property type="protein sequence ID" value="CAG6547964.1"/>
    <property type="molecule type" value="Transcribed_RNA"/>
</dbReference>
<organism evidence="3">
    <name type="scientific">Culex pipiens</name>
    <name type="common">House mosquito</name>
    <dbReference type="NCBI Taxonomy" id="7175"/>
    <lineage>
        <taxon>Eukaryota</taxon>
        <taxon>Metazoa</taxon>
        <taxon>Ecdysozoa</taxon>
        <taxon>Arthropoda</taxon>
        <taxon>Hexapoda</taxon>
        <taxon>Insecta</taxon>
        <taxon>Pterygota</taxon>
        <taxon>Neoptera</taxon>
        <taxon>Endopterygota</taxon>
        <taxon>Diptera</taxon>
        <taxon>Nematocera</taxon>
        <taxon>Culicoidea</taxon>
        <taxon>Culicidae</taxon>
        <taxon>Culicinae</taxon>
        <taxon>Culicini</taxon>
        <taxon>Culex</taxon>
        <taxon>Culex</taxon>
    </lineage>
</organism>
<dbReference type="EMBL" id="HBUE01056082">
    <property type="protein sequence ID" value="CAG6466523.1"/>
    <property type="molecule type" value="Transcribed_RNA"/>
</dbReference>
<protein>
    <submittedName>
        <fullName evidence="3">(northern house mosquito) hypothetical protein</fullName>
    </submittedName>
</protein>
<keyword evidence="1" id="KW-0472">Membrane</keyword>
<name>A0A8D8B005_CULPI</name>
<evidence type="ECO:0000256" key="2">
    <source>
        <dbReference type="SAM" id="SignalP"/>
    </source>
</evidence>
<feature type="signal peptide" evidence="2">
    <location>
        <begin position="1"/>
        <end position="25"/>
    </location>
</feature>
<dbReference type="EMBL" id="HBUE01237958">
    <property type="protein sequence ID" value="CAG6547965.1"/>
    <property type="molecule type" value="Transcribed_RNA"/>
</dbReference>
<dbReference type="EMBL" id="HBUE01344910">
    <property type="protein sequence ID" value="CAG6600173.1"/>
    <property type="molecule type" value="Transcribed_RNA"/>
</dbReference>
<sequence length="137" mass="15257">MPPDGGIFGLALVVLLCSELTVAQATQFLAINDVLSLQLWFMLVLAFMPRILLATGQYRLYSIPIPLLYRRTRPLLVPPPKNVPLLRSNPVADPRCLSGLADDDDPATPFVTIECTWIDHIPVNHQNPVSLQSRLIF</sequence>
<keyword evidence="2" id="KW-0732">Signal</keyword>
<accession>A0A8D8B005</accession>
<evidence type="ECO:0000256" key="1">
    <source>
        <dbReference type="SAM" id="Phobius"/>
    </source>
</evidence>
<keyword evidence="1" id="KW-1133">Transmembrane helix</keyword>
<dbReference type="EMBL" id="HBUE01344911">
    <property type="protein sequence ID" value="CAG6600174.1"/>
    <property type="molecule type" value="Transcribed_RNA"/>
</dbReference>
<reference evidence="3" key="1">
    <citation type="submission" date="2021-05" db="EMBL/GenBank/DDBJ databases">
        <authorList>
            <person name="Alioto T."/>
            <person name="Alioto T."/>
            <person name="Gomez Garrido J."/>
        </authorList>
    </citation>
    <scope>NUCLEOTIDE SEQUENCE</scope>
</reference>
<proteinExistence type="predicted"/>
<feature type="chain" id="PRO_5036260409" evidence="2">
    <location>
        <begin position="26"/>
        <end position="137"/>
    </location>
</feature>
<evidence type="ECO:0000313" key="3">
    <source>
        <dbReference type="EMBL" id="CAG6466523.1"/>
    </source>
</evidence>